<dbReference type="RefSeq" id="WP_073331279.1">
    <property type="nucleotide sequence ID" value="NZ_FQTT01000011.1"/>
</dbReference>
<keyword evidence="1" id="KW-0472">Membrane</keyword>
<sequence>MLLLAVIEVGRAWLSLVWFTFWEVMYPEEGQVLEIGPWLAPMIIDADLVYGLPFLGVGGVVLVAACAFGMLAVIAWSTRMWRAFIAGAIGGPVMLLVHHLAVWAVYADFLPDWRSPWMGLTVLGSGIPLAMSLAAVTPAARQWFTAPRYPVIGLW</sequence>
<evidence type="ECO:0000256" key="1">
    <source>
        <dbReference type="SAM" id="Phobius"/>
    </source>
</evidence>
<feature type="transmembrane region" description="Helical" evidence="1">
    <location>
        <begin position="83"/>
        <end position="105"/>
    </location>
</feature>
<name>A0A1M4S0P6_9ACTO</name>
<evidence type="ECO:0000313" key="2">
    <source>
        <dbReference type="EMBL" id="SHE25814.1"/>
    </source>
</evidence>
<dbReference type="AlphaFoldDB" id="A0A1M4S0P6"/>
<feature type="transmembrane region" description="Helical" evidence="1">
    <location>
        <begin position="48"/>
        <end position="76"/>
    </location>
</feature>
<keyword evidence="1" id="KW-0812">Transmembrane</keyword>
<reference evidence="3" key="1">
    <citation type="submission" date="2016-09" db="EMBL/GenBank/DDBJ databases">
        <authorList>
            <person name="Strepis N."/>
        </authorList>
    </citation>
    <scope>NUCLEOTIDE SEQUENCE [LARGE SCALE GENOMIC DNA]</scope>
</reference>
<dbReference type="EMBL" id="FQTT01000011">
    <property type="protein sequence ID" value="SHE25814.1"/>
    <property type="molecule type" value="Genomic_DNA"/>
</dbReference>
<protein>
    <submittedName>
        <fullName evidence="2">Uncharacterized protein</fullName>
    </submittedName>
</protein>
<evidence type="ECO:0000313" key="3">
    <source>
        <dbReference type="Proteomes" id="UP000184291"/>
    </source>
</evidence>
<proteinExistence type="predicted"/>
<feature type="transmembrane region" description="Helical" evidence="1">
    <location>
        <begin position="117"/>
        <end position="140"/>
    </location>
</feature>
<accession>A0A1M4S0P6</accession>
<organism evidence="2 3">
    <name type="scientific">Actinomyces glycerinitolerans</name>
    <dbReference type="NCBI Taxonomy" id="1892869"/>
    <lineage>
        <taxon>Bacteria</taxon>
        <taxon>Bacillati</taxon>
        <taxon>Actinomycetota</taxon>
        <taxon>Actinomycetes</taxon>
        <taxon>Actinomycetales</taxon>
        <taxon>Actinomycetaceae</taxon>
        <taxon>Actinomyces</taxon>
    </lineage>
</organism>
<dbReference type="Proteomes" id="UP000184291">
    <property type="component" value="Unassembled WGS sequence"/>
</dbReference>
<keyword evidence="3" id="KW-1185">Reference proteome</keyword>
<gene>
    <name evidence="2" type="ORF">ACGLYG10_2050</name>
</gene>
<keyword evidence="1" id="KW-1133">Transmembrane helix</keyword>
<dbReference type="OrthoDB" id="9972193at2"/>